<evidence type="ECO:0000313" key="2">
    <source>
        <dbReference type="EMBL" id="MFB8894001.1"/>
    </source>
</evidence>
<feature type="region of interest" description="Disordered" evidence="1">
    <location>
        <begin position="191"/>
        <end position="216"/>
    </location>
</feature>
<dbReference type="RefSeq" id="WP_378719809.1">
    <property type="nucleotide sequence ID" value="NZ_JBHLHV010000002.1"/>
</dbReference>
<evidence type="ECO:0008006" key="4">
    <source>
        <dbReference type="Google" id="ProtNLM"/>
    </source>
</evidence>
<evidence type="ECO:0000256" key="1">
    <source>
        <dbReference type="SAM" id="MobiDB-lite"/>
    </source>
</evidence>
<comment type="caution">
    <text evidence="2">The sequence shown here is derived from an EMBL/GenBank/DDBJ whole genome shotgun (WGS) entry which is preliminary data.</text>
</comment>
<sequence length="216" mass="22737">MTGCSSAAEAPTGDALYRDGEDRYLSYATTMHSVIMAIHDGEWKVDQGSWGASPIPCRTESGSDGYAFSWARLLEQDAPDVDAIVAASSAAFEAADMSATTTTYGEGDRQEVNVIATGGPVGRGVVTIRPARGTIRVTAEPGCFPGDAAKLYDLVFAGISYPGLALRVPAFEGPDWQPRFYFPEDGSPVYWNEDGTPIEPPPGSTESPVAPYGGGS</sequence>
<dbReference type="Proteomes" id="UP001589643">
    <property type="component" value="Unassembled WGS sequence"/>
</dbReference>
<reference evidence="2 3" key="1">
    <citation type="submission" date="2024-08" db="EMBL/GenBank/DDBJ databases">
        <title>Heavy metals resistant antinobacteria isolated from wastewater.</title>
        <authorList>
            <person name="Roman Ponce B."/>
            <person name="Blanco Mercado M.A."/>
            <person name="Avila Aldana I.N."/>
            <person name="Morales Arrieta S."/>
        </authorList>
    </citation>
    <scope>NUCLEOTIDE SEQUENCE [LARGE SCALE GENOMIC DNA]</scope>
    <source>
        <strain evidence="3">sma-1</strain>
    </source>
</reference>
<organism evidence="2 3">
    <name type="scientific">Microbacterium plantarum</name>
    <dbReference type="NCBI Taxonomy" id="1816425"/>
    <lineage>
        <taxon>Bacteria</taxon>
        <taxon>Bacillati</taxon>
        <taxon>Actinomycetota</taxon>
        <taxon>Actinomycetes</taxon>
        <taxon>Micrococcales</taxon>
        <taxon>Microbacteriaceae</taxon>
        <taxon>Microbacterium</taxon>
    </lineage>
</organism>
<accession>A0ABV5EVJ4</accession>
<dbReference type="EMBL" id="JBHLHV010000002">
    <property type="protein sequence ID" value="MFB8894001.1"/>
    <property type="molecule type" value="Genomic_DNA"/>
</dbReference>
<protein>
    <recommendedName>
        <fullName evidence="4">Lipoprotein</fullName>
    </recommendedName>
</protein>
<keyword evidence="3" id="KW-1185">Reference proteome</keyword>
<evidence type="ECO:0000313" key="3">
    <source>
        <dbReference type="Proteomes" id="UP001589643"/>
    </source>
</evidence>
<name>A0ABV5EVJ4_9MICO</name>
<proteinExistence type="predicted"/>
<gene>
    <name evidence="2" type="ORF">AB7P39_14220</name>
</gene>